<keyword evidence="1" id="KW-1185">Reference proteome</keyword>
<accession>A0ABM3G313</accession>
<dbReference type="RefSeq" id="XP_046594659.1">
    <property type="nucleotide sequence ID" value="XM_046738703.1"/>
</dbReference>
<reference evidence="2" key="1">
    <citation type="submission" date="2025-08" db="UniProtKB">
        <authorList>
            <consortium name="RefSeq"/>
        </authorList>
    </citation>
    <scope>IDENTIFICATION</scope>
    <source>
        <tissue evidence="2">Thorax and Abdomen</tissue>
    </source>
</reference>
<dbReference type="Proteomes" id="UP000829291">
    <property type="component" value="Chromosome 4"/>
</dbReference>
<dbReference type="Pfam" id="PF07165">
    <property type="entry name" value="DUF1397"/>
    <property type="match status" value="1"/>
</dbReference>
<dbReference type="PANTHER" id="PTHR20997">
    <property type="entry name" value="EG:BACR42I17.2 PROTEIN-RELATED"/>
    <property type="match status" value="1"/>
</dbReference>
<name>A0ABM3G313_NEOLC</name>
<evidence type="ECO:0000313" key="1">
    <source>
        <dbReference type="Proteomes" id="UP000829291"/>
    </source>
</evidence>
<dbReference type="PANTHER" id="PTHR20997:SF2">
    <property type="entry name" value="EG:BACR42I17.2 PROTEIN-RELATED"/>
    <property type="match status" value="1"/>
</dbReference>
<evidence type="ECO:0000313" key="2">
    <source>
        <dbReference type="RefSeq" id="XP_046594659.1"/>
    </source>
</evidence>
<dbReference type="InterPro" id="IPR009832">
    <property type="entry name" value="DUF1397"/>
</dbReference>
<organism evidence="1 2">
    <name type="scientific">Neodiprion lecontei</name>
    <name type="common">Redheaded pine sawfly</name>
    <dbReference type="NCBI Taxonomy" id="441921"/>
    <lineage>
        <taxon>Eukaryota</taxon>
        <taxon>Metazoa</taxon>
        <taxon>Ecdysozoa</taxon>
        <taxon>Arthropoda</taxon>
        <taxon>Hexapoda</taxon>
        <taxon>Insecta</taxon>
        <taxon>Pterygota</taxon>
        <taxon>Neoptera</taxon>
        <taxon>Endopterygota</taxon>
        <taxon>Hymenoptera</taxon>
        <taxon>Tenthredinoidea</taxon>
        <taxon>Diprionidae</taxon>
        <taxon>Diprioninae</taxon>
        <taxon>Neodiprion</taxon>
    </lineage>
</organism>
<sequence length="267" mass="29021">MKKVPVLNSIQGLANFNASDVNTEKAEELIKNKCNKNGGPEAYDTAKGATQNLMECVTPLINFTQLEAEMAEATPKGDLDVVFKKYCGKIPDLKACVTQASNLTKPCLEAEERQSINMFHNVTDALLGFICDNEGDRIAMFLAAGGRECFNNSRQAIEKCANDTLKTHLSIANLNQTGLSPLDSIPLLILDADKCRDIEKFQNCTVRVLEECKDPTPANVFDSLVNFAMRSTPCNPAPVSNSLNGASSSLVNVLSLTLAMAMFSKYV</sequence>
<protein>
    <submittedName>
        <fullName evidence="2">27 kDa hemolymph protein isoform X2</fullName>
    </submittedName>
</protein>
<gene>
    <name evidence="2" type="primary">LOC107225660</name>
</gene>
<dbReference type="GeneID" id="107225660"/>
<proteinExistence type="predicted"/>